<evidence type="ECO:0000313" key="2">
    <source>
        <dbReference type="Proteomes" id="UP000050741"/>
    </source>
</evidence>
<feature type="compositionally biased region" description="Polar residues" evidence="1">
    <location>
        <begin position="39"/>
        <end position="56"/>
    </location>
</feature>
<organism evidence="2 3">
    <name type="scientific">Globodera pallida</name>
    <name type="common">Potato cyst nematode worm</name>
    <name type="synonym">Heterodera pallida</name>
    <dbReference type="NCBI Taxonomy" id="36090"/>
    <lineage>
        <taxon>Eukaryota</taxon>
        <taxon>Metazoa</taxon>
        <taxon>Ecdysozoa</taxon>
        <taxon>Nematoda</taxon>
        <taxon>Chromadorea</taxon>
        <taxon>Rhabditida</taxon>
        <taxon>Tylenchina</taxon>
        <taxon>Tylenchomorpha</taxon>
        <taxon>Tylenchoidea</taxon>
        <taxon>Heteroderidae</taxon>
        <taxon>Heteroderinae</taxon>
        <taxon>Globodera</taxon>
    </lineage>
</organism>
<accession>A0A183CNV1</accession>
<keyword evidence="2" id="KW-1185">Reference proteome</keyword>
<dbReference type="WBParaSite" id="GPLIN_001455800">
    <property type="protein sequence ID" value="GPLIN_001455800"/>
    <property type="gene ID" value="GPLIN_001455800"/>
</dbReference>
<protein>
    <submittedName>
        <fullName evidence="3">DUF4781 domain-containing protein</fullName>
    </submittedName>
</protein>
<sequence>AEEAQQACNNLTHPTASNYNDLAKAFKNMEEEIEKVMTNAEQSQKPTNQRQTPSNRLRQKVVGSAPEGHGHQGTSASDDQHGDVEQIVSLNAADPSLQNLNHLSPEIVKVIQYLIAKQSSNAQSSGSATKERGSIEGFFFPLNWNIGHLEDVNNIAEEIAEGVQSWLKLSGRAWNEKGFMAAVREGGKIGVHRAGQMFTVGLVSSAAVAAGVPLGLAVLCRIAMGLSTGLVIEVALKANEDRQLTPEEWKKIHEDLKICSKRGRFRMLS</sequence>
<dbReference type="AlphaFoldDB" id="A0A183CNV1"/>
<feature type="region of interest" description="Disordered" evidence="1">
    <location>
        <begin position="37"/>
        <end position="81"/>
    </location>
</feature>
<name>A0A183CNV1_GLOPA</name>
<proteinExistence type="predicted"/>
<reference evidence="2" key="1">
    <citation type="submission" date="2014-05" db="EMBL/GenBank/DDBJ databases">
        <title>The genome and life-stage specific transcriptomes of Globodera pallida elucidate key aspects of plant parasitism by a cyst nematode.</title>
        <authorList>
            <person name="Cotton J.A."/>
            <person name="Lilley C.J."/>
            <person name="Jones L.M."/>
            <person name="Kikuchi T."/>
            <person name="Reid A.J."/>
            <person name="Thorpe P."/>
            <person name="Tsai I.J."/>
            <person name="Beasley H."/>
            <person name="Blok V."/>
            <person name="Cock P.J.A."/>
            <person name="Van den Akker S.E."/>
            <person name="Holroyd N."/>
            <person name="Hunt M."/>
            <person name="Mantelin S."/>
            <person name="Naghra H."/>
            <person name="Pain A."/>
            <person name="Palomares-Rius J.E."/>
            <person name="Zarowiecki M."/>
            <person name="Berriman M."/>
            <person name="Jones J.T."/>
            <person name="Urwin P.E."/>
        </authorList>
    </citation>
    <scope>NUCLEOTIDE SEQUENCE [LARGE SCALE GENOMIC DNA]</scope>
    <source>
        <strain evidence="2">Lindley</strain>
    </source>
</reference>
<evidence type="ECO:0000313" key="3">
    <source>
        <dbReference type="WBParaSite" id="GPLIN_001455800"/>
    </source>
</evidence>
<dbReference type="Proteomes" id="UP000050741">
    <property type="component" value="Unassembled WGS sequence"/>
</dbReference>
<evidence type="ECO:0000256" key="1">
    <source>
        <dbReference type="SAM" id="MobiDB-lite"/>
    </source>
</evidence>
<reference evidence="3" key="2">
    <citation type="submission" date="2016-06" db="UniProtKB">
        <authorList>
            <consortium name="WormBaseParasite"/>
        </authorList>
    </citation>
    <scope>IDENTIFICATION</scope>
</reference>